<dbReference type="InterPro" id="IPR034139">
    <property type="entry name" value="TOPRIM_OLD"/>
</dbReference>
<organism evidence="3 4">
    <name type="scientific">Holtiella tumoricola</name>
    <dbReference type="NCBI Taxonomy" id="3018743"/>
    <lineage>
        <taxon>Bacteria</taxon>
        <taxon>Bacillati</taxon>
        <taxon>Bacillota</taxon>
        <taxon>Clostridia</taxon>
        <taxon>Lachnospirales</taxon>
        <taxon>Cellulosilyticaceae</taxon>
        <taxon>Holtiella</taxon>
    </lineage>
</organism>
<dbReference type="RefSeq" id="WP_271011959.1">
    <property type="nucleotide sequence ID" value="NZ_JAQIFT010000040.1"/>
</dbReference>
<evidence type="ECO:0000313" key="3">
    <source>
        <dbReference type="EMBL" id="MDA3731592.1"/>
    </source>
</evidence>
<proteinExistence type="predicted"/>
<protein>
    <submittedName>
        <fullName evidence="3">AAA family ATPase</fullName>
    </submittedName>
</protein>
<reference evidence="3" key="1">
    <citation type="journal article" date="2023" name="Int. J. Syst. Evol. Microbiol.">
        <title>&lt;i&gt;Holtiella tumoricola&lt;/i&gt; gen. nov. sp. nov., isolated from a human clinical sample.</title>
        <authorList>
            <person name="Allen-Vercoe E."/>
            <person name="Daigneault M.C."/>
            <person name="Vancuren S.J."/>
            <person name="Cochrane K."/>
            <person name="O'Neal L.L."/>
            <person name="Sankaranarayanan K."/>
            <person name="Lawson P.A."/>
        </authorList>
    </citation>
    <scope>NUCLEOTIDE SEQUENCE</scope>
    <source>
        <strain evidence="3">CC70A</strain>
    </source>
</reference>
<dbReference type="InterPro" id="IPR027417">
    <property type="entry name" value="P-loop_NTPase"/>
</dbReference>
<comment type="caution">
    <text evidence="3">The sequence shown here is derived from an EMBL/GenBank/DDBJ whole genome shotgun (WGS) entry which is preliminary data.</text>
</comment>
<keyword evidence="4" id="KW-1185">Reference proteome</keyword>
<feature type="domain" description="OLD protein-like TOPRIM" evidence="2">
    <location>
        <begin position="368"/>
        <end position="431"/>
    </location>
</feature>
<dbReference type="SUPFAM" id="SSF52540">
    <property type="entry name" value="P-loop containing nucleoside triphosphate hydrolases"/>
    <property type="match status" value="1"/>
</dbReference>
<dbReference type="Pfam" id="PF13175">
    <property type="entry name" value="AAA_15"/>
    <property type="match status" value="1"/>
</dbReference>
<dbReference type="InterPro" id="IPR051396">
    <property type="entry name" value="Bact_Antivir_Def_Nuclease"/>
</dbReference>
<accession>A0AA42DMN8</accession>
<evidence type="ECO:0000259" key="2">
    <source>
        <dbReference type="Pfam" id="PF20469"/>
    </source>
</evidence>
<dbReference type="PANTHER" id="PTHR43581">
    <property type="entry name" value="ATP/GTP PHOSPHATASE"/>
    <property type="match status" value="1"/>
</dbReference>
<dbReference type="Gene3D" id="3.40.50.300">
    <property type="entry name" value="P-loop containing nucleotide triphosphate hydrolases"/>
    <property type="match status" value="1"/>
</dbReference>
<evidence type="ECO:0000259" key="1">
    <source>
        <dbReference type="Pfam" id="PF13175"/>
    </source>
</evidence>
<dbReference type="AlphaFoldDB" id="A0AA42DMN8"/>
<dbReference type="Pfam" id="PF20469">
    <property type="entry name" value="OLD-like_TOPRIM"/>
    <property type="match status" value="1"/>
</dbReference>
<dbReference type="EMBL" id="JAQIFT010000040">
    <property type="protein sequence ID" value="MDA3731592.1"/>
    <property type="molecule type" value="Genomic_DNA"/>
</dbReference>
<evidence type="ECO:0000313" key="4">
    <source>
        <dbReference type="Proteomes" id="UP001169242"/>
    </source>
</evidence>
<dbReference type="PANTHER" id="PTHR43581:SF4">
    <property type="entry name" value="ATP_GTP PHOSPHATASE"/>
    <property type="match status" value="1"/>
</dbReference>
<dbReference type="Proteomes" id="UP001169242">
    <property type="component" value="Unassembled WGS sequence"/>
</dbReference>
<name>A0AA42DMN8_9FIRM</name>
<dbReference type="InterPro" id="IPR041685">
    <property type="entry name" value="AAA_GajA/Old/RecF-like"/>
</dbReference>
<sequence length="577" mass="67308">MELKHLIIKNFRNFKNLNIDLTNRNIIFGLNDIGKSNFLAALRFLLDRNFRKNGFIDSDFYNKDITKEIIITLEVKVSDEEDDEDSKKIFKMMKGAIDSKSDTVFFQLKTTFDSEKSVGEPTMFWGIDVNDLEDIPSRQSYFEIDKYINVIYIDSSIKLESTFKQYSREIFRKESSLEADERKKLVNNIDKLNTCVSKLNAIKELKSDLVEEYKKFRNEKGFELAIKSEIEIDNLHDKLTPYILDNECKTYPTAGDGRKKILSYTLLTLENRRKEDEMINVFLVEELENHLHRSMQLSLSYEIFSDNLFRYLFLTTHSSLIVSQMDQVNLIKLVKECAVVGKSFAYSVPSDYKKLKQKLNQNLAEAIYADVVLLVEGPSEKTLFERILYDKCERYESLGGYILEVEGINFKEYYDVLIALGIDVIIRTDNDLKLYEKTSKATLLGVNRCLNLLGKETKPNIIIDNVSNYKTNISVQIDKKREVFDQKYPNMIKNFTKKNIYLSRVDLENDLYEAIPNVMDDLSKENNSSMTGVDYLQTAKLKNMIKLCQKLNKQNVNSIYNHDRFECLRKLVELCCQ</sequence>
<dbReference type="CDD" id="cd01026">
    <property type="entry name" value="TOPRIM_OLD"/>
    <property type="match status" value="1"/>
</dbReference>
<gene>
    <name evidence="3" type="ORF">PBV87_08905</name>
</gene>
<feature type="domain" description="Endonuclease GajA/Old nuclease/RecF-like AAA" evidence="1">
    <location>
        <begin position="1"/>
        <end position="322"/>
    </location>
</feature>